<dbReference type="NCBIfam" id="NF004326">
    <property type="entry name" value="PRK05720.1"/>
    <property type="match status" value="1"/>
</dbReference>
<sequence>MRASRSFRRAQSTVIGYGPIMAETGDPEPRPLVWTGTSLRLLDQTALPAALVHLEVDDPDELVAAIRRLAVRGAPALGVAGAFGVALALRRAERDGWEPGRLDAALGRLRGARPTALALAAGVDAAAACIPDGLAAVLAVAERLAAEDEAANRAIGRHGADGVLARTTRRPLRVLTHCNTGSLATAGWGTALGVIRELHARGAVEVVHVDETRPLLQGSRLTAWELARAGIDCRIQADGAAAGAILRGLVDVALVGADRIAANGDVANKVGTVGIALACAYADIPFVVAASRSTIDPDTPAGADIPIEERDGAEVLALAGHPIAPPGVRGFNPAFDVTPAHLVTLLVTEDGIVT</sequence>
<dbReference type="InterPro" id="IPR011559">
    <property type="entry name" value="Initiation_fac_2B_a/b/d"/>
</dbReference>
<dbReference type="EMBL" id="CT573213">
    <property type="protein sequence ID" value="CAJ60069.1"/>
    <property type="molecule type" value="Genomic_DNA"/>
</dbReference>
<dbReference type="eggNOG" id="COG0182">
    <property type="taxonomic scope" value="Bacteria"/>
</dbReference>
<comment type="function">
    <text evidence="3">Catalyzes the interconversion of methylthioribose-1-phosphate (MTR-1-P) into methylthioribulose-1-phosphate (MTRu-1-P).</text>
</comment>
<accession>Q0RQV4</accession>
<comment type="pathway">
    <text evidence="3">Amino-acid biosynthesis; L-methionine biosynthesis via salvage pathway; L-methionine from S-methyl-5-thio-alpha-D-ribose 1-phosphate: step 1/6.</text>
</comment>
<dbReference type="HAMAP" id="MF_01678">
    <property type="entry name" value="Salvage_MtnA"/>
    <property type="match status" value="1"/>
</dbReference>
<dbReference type="InterPro" id="IPR037171">
    <property type="entry name" value="NagB/RpiA_transferase-like"/>
</dbReference>
<dbReference type="Proteomes" id="UP000000657">
    <property type="component" value="Chromosome"/>
</dbReference>
<comment type="similarity">
    <text evidence="3">Belongs to the EIF-2B alpha/beta/delta subunits family. MtnA subfamily.</text>
</comment>
<evidence type="ECO:0000313" key="5">
    <source>
        <dbReference type="Proteomes" id="UP000000657"/>
    </source>
</evidence>
<evidence type="ECO:0000256" key="1">
    <source>
        <dbReference type="ARBA" id="ARBA00023235"/>
    </source>
</evidence>
<dbReference type="STRING" id="326424.FRAAL1411"/>
<dbReference type="NCBIfam" id="TIGR00524">
    <property type="entry name" value="eIF-2B_rel"/>
    <property type="match status" value="1"/>
</dbReference>
<keyword evidence="5" id="KW-1185">Reference proteome</keyword>
<dbReference type="UniPathway" id="UPA00904">
    <property type="reaction ID" value="UER00874"/>
</dbReference>
<evidence type="ECO:0000256" key="3">
    <source>
        <dbReference type="HAMAP-Rule" id="MF_01678"/>
    </source>
</evidence>
<feature type="binding site" evidence="3">
    <location>
        <position position="217"/>
    </location>
    <ligand>
        <name>substrate</name>
    </ligand>
</feature>
<feature type="site" description="Transition state stabilizer" evidence="3">
    <location>
        <position position="178"/>
    </location>
</feature>
<feature type="binding site" evidence="3">
    <location>
        <begin position="268"/>
        <end position="269"/>
    </location>
    <ligand>
        <name>substrate</name>
    </ligand>
</feature>
<dbReference type="InterPro" id="IPR000649">
    <property type="entry name" value="IF-2B-related"/>
</dbReference>
<dbReference type="PANTHER" id="PTHR43475">
    <property type="entry name" value="METHYLTHIORIBOSE-1-PHOSPHATE ISOMERASE"/>
    <property type="match status" value="1"/>
</dbReference>
<dbReference type="FunFam" id="3.40.50.10470:FF:000006">
    <property type="entry name" value="Methylthioribose-1-phosphate isomerase"/>
    <property type="match status" value="1"/>
</dbReference>
<dbReference type="InterPro" id="IPR042529">
    <property type="entry name" value="IF_2B-like_C"/>
</dbReference>
<dbReference type="Gene3D" id="1.20.120.420">
    <property type="entry name" value="translation initiation factor eif-2b, domain 1"/>
    <property type="match status" value="1"/>
</dbReference>
<evidence type="ECO:0000256" key="2">
    <source>
        <dbReference type="ARBA" id="ARBA00052401"/>
    </source>
</evidence>
<dbReference type="Gene3D" id="3.40.50.10470">
    <property type="entry name" value="Translation initiation factor eif-2b, domain 2"/>
    <property type="match status" value="1"/>
</dbReference>
<reference evidence="4 5" key="1">
    <citation type="journal article" date="2007" name="Genome Res.">
        <title>Genome characteristics of facultatively symbiotic Frankia sp. strains reflect host range and host plant biogeography.</title>
        <authorList>
            <person name="Normand P."/>
            <person name="Lapierre P."/>
            <person name="Tisa L.S."/>
            <person name="Gogarten J.P."/>
            <person name="Alloisio N."/>
            <person name="Bagnarol E."/>
            <person name="Bassi C.A."/>
            <person name="Berry A.M."/>
            <person name="Bickhart D.M."/>
            <person name="Choisne N."/>
            <person name="Couloux A."/>
            <person name="Cournoyer B."/>
            <person name="Cruveiller S."/>
            <person name="Daubin V."/>
            <person name="Demange N."/>
            <person name="Francino M.P."/>
            <person name="Goltsman E."/>
            <person name="Huang Y."/>
            <person name="Kopp O.R."/>
            <person name="Labarre L."/>
            <person name="Lapidus A."/>
            <person name="Lavire C."/>
            <person name="Marechal J."/>
            <person name="Martinez M."/>
            <person name="Mastronunzio J.E."/>
            <person name="Mullin B.C."/>
            <person name="Niemann J."/>
            <person name="Pujic P."/>
            <person name="Rawnsley T."/>
            <person name="Rouy Z."/>
            <person name="Schenowitz C."/>
            <person name="Sellstedt A."/>
            <person name="Tavares F."/>
            <person name="Tomkins J.P."/>
            <person name="Vallenet D."/>
            <person name="Valverde C."/>
            <person name="Wall L.G."/>
            <person name="Wang Y."/>
            <person name="Medigue C."/>
            <person name="Benson D.R."/>
        </authorList>
    </citation>
    <scope>NUCLEOTIDE SEQUENCE [LARGE SCALE GENOMIC DNA]</scope>
    <source>
        <strain evidence="5">DSM 45986 / CECT 9034 / ACN14a</strain>
    </source>
</reference>
<evidence type="ECO:0000313" key="4">
    <source>
        <dbReference type="EMBL" id="CAJ60069.1"/>
    </source>
</evidence>
<dbReference type="SUPFAM" id="SSF100950">
    <property type="entry name" value="NagB/RpiA/CoA transferase-like"/>
    <property type="match status" value="1"/>
</dbReference>
<keyword evidence="3" id="KW-0028">Amino-acid biosynthesis</keyword>
<dbReference type="KEGG" id="fal:FRAAL1411"/>
<dbReference type="GO" id="GO:0046523">
    <property type="term" value="F:S-methyl-5-thioribose-1-phosphate isomerase activity"/>
    <property type="evidence" value="ECO:0007669"/>
    <property type="project" value="UniProtKB-UniRule"/>
</dbReference>
<dbReference type="FunFam" id="1.20.120.420:FF:000003">
    <property type="entry name" value="Methylthioribose-1-phosphate isomerase"/>
    <property type="match status" value="1"/>
</dbReference>
<dbReference type="InterPro" id="IPR005251">
    <property type="entry name" value="IF-M1Pi"/>
</dbReference>
<keyword evidence="1 3" id="KW-0413">Isomerase</keyword>
<proteinExistence type="inferred from homology"/>
<feature type="binding site" evidence="3">
    <location>
        <position position="113"/>
    </location>
    <ligand>
        <name>substrate</name>
    </ligand>
</feature>
<dbReference type="InterPro" id="IPR027363">
    <property type="entry name" value="M1Pi_N"/>
</dbReference>
<dbReference type="GO" id="GO:0019509">
    <property type="term" value="P:L-methionine salvage from methylthioadenosine"/>
    <property type="evidence" value="ECO:0007669"/>
    <property type="project" value="UniProtKB-UniRule"/>
</dbReference>
<dbReference type="NCBIfam" id="TIGR00512">
    <property type="entry name" value="salvage_mtnA"/>
    <property type="match status" value="1"/>
</dbReference>
<feature type="active site" description="Proton donor" evidence="3">
    <location>
        <position position="258"/>
    </location>
</feature>
<keyword evidence="3" id="KW-0486">Methionine biosynthesis</keyword>
<organism evidence="4 5">
    <name type="scientific">Frankia alni (strain DSM 45986 / CECT 9034 / ACN14a)</name>
    <dbReference type="NCBI Taxonomy" id="326424"/>
    <lineage>
        <taxon>Bacteria</taxon>
        <taxon>Bacillati</taxon>
        <taxon>Actinomycetota</taxon>
        <taxon>Actinomycetes</taxon>
        <taxon>Frankiales</taxon>
        <taxon>Frankiaceae</taxon>
        <taxon>Frankia</taxon>
    </lineage>
</organism>
<dbReference type="HOGENOM" id="CLU_016218_1_2_11"/>
<dbReference type="PANTHER" id="PTHR43475:SF1">
    <property type="entry name" value="METHYLTHIORIBOSE-1-PHOSPHATE ISOMERASE"/>
    <property type="match status" value="1"/>
</dbReference>
<comment type="catalytic activity">
    <reaction evidence="2 3">
        <text>5-(methylsulfanyl)-alpha-D-ribose 1-phosphate = 5-(methylsulfanyl)-D-ribulose 1-phosphate</text>
        <dbReference type="Rhea" id="RHEA:19989"/>
        <dbReference type="ChEBI" id="CHEBI:58533"/>
        <dbReference type="ChEBI" id="CHEBI:58548"/>
        <dbReference type="EC" id="5.3.1.23"/>
    </reaction>
</comment>
<name>Q0RQV4_FRAAA</name>
<dbReference type="EC" id="5.3.1.23" evidence="3"/>
<protein>
    <recommendedName>
        <fullName evidence="3">Methylthioribose-1-phosphate isomerase</fullName>
        <shortName evidence="3">M1Pi</shortName>
        <shortName evidence="3">MTR-1-P isomerase</shortName>
        <ecNumber evidence="3">5.3.1.23</ecNumber>
    </recommendedName>
    <alternativeName>
        <fullName evidence="3">S-methyl-5-thioribose-1-phosphate isomerase</fullName>
    </alternativeName>
</protein>
<dbReference type="AlphaFoldDB" id="Q0RQV4"/>
<feature type="binding site" evidence="3">
    <location>
        <begin position="72"/>
        <end position="74"/>
    </location>
    <ligand>
        <name>substrate</name>
    </ligand>
</feature>
<dbReference type="Pfam" id="PF01008">
    <property type="entry name" value="IF-2B"/>
    <property type="match status" value="1"/>
</dbReference>
<gene>
    <name evidence="3 4" type="primary">mtnA</name>
    <name evidence="4" type="ordered locus">FRAAL1411</name>
</gene>